<dbReference type="PATRIC" id="fig|1429439.4.peg.7666"/>
<evidence type="ECO:0000259" key="1">
    <source>
        <dbReference type="Pfam" id="PF01609"/>
    </source>
</evidence>
<dbReference type="PANTHER" id="PTHR30298:SF0">
    <property type="entry name" value="PROTEIN YBFL-RELATED"/>
    <property type="match status" value="1"/>
</dbReference>
<evidence type="ECO:0000313" key="2">
    <source>
        <dbReference type="EMBL" id="ETW96661.1"/>
    </source>
</evidence>
<dbReference type="InterPro" id="IPR051698">
    <property type="entry name" value="Transposase_11-like"/>
</dbReference>
<dbReference type="GO" id="GO:0006313">
    <property type="term" value="P:DNA transposition"/>
    <property type="evidence" value="ECO:0007669"/>
    <property type="project" value="InterPro"/>
</dbReference>
<dbReference type="EMBL" id="AZHX01002154">
    <property type="protein sequence ID" value="ETW96661.1"/>
    <property type="molecule type" value="Genomic_DNA"/>
</dbReference>
<evidence type="ECO:0000313" key="3">
    <source>
        <dbReference type="Proteomes" id="UP000019140"/>
    </source>
</evidence>
<reference evidence="2 3" key="1">
    <citation type="journal article" date="2014" name="Nature">
        <title>An environmental bacterial taxon with a large and distinct metabolic repertoire.</title>
        <authorList>
            <person name="Wilson M.C."/>
            <person name="Mori T."/>
            <person name="Ruckert C."/>
            <person name="Uria A.R."/>
            <person name="Helf M.J."/>
            <person name="Takada K."/>
            <person name="Gernert C."/>
            <person name="Steffens U.A."/>
            <person name="Heycke N."/>
            <person name="Schmitt S."/>
            <person name="Rinke C."/>
            <person name="Helfrich E.J."/>
            <person name="Brachmann A.O."/>
            <person name="Gurgui C."/>
            <person name="Wakimoto T."/>
            <person name="Kracht M."/>
            <person name="Crusemann M."/>
            <person name="Hentschel U."/>
            <person name="Abe I."/>
            <person name="Matsunaga S."/>
            <person name="Kalinowski J."/>
            <person name="Takeyama H."/>
            <person name="Piel J."/>
        </authorList>
    </citation>
    <scope>NUCLEOTIDE SEQUENCE [LARGE SCALE GENOMIC DNA]</scope>
    <source>
        <strain evidence="3">TSY2</strain>
    </source>
</reference>
<dbReference type="AlphaFoldDB" id="W4LH44"/>
<gene>
    <name evidence="2" type="ORF">ETSY2_46010</name>
</gene>
<feature type="domain" description="Transposase IS4-like" evidence="1">
    <location>
        <begin position="8"/>
        <end position="222"/>
    </location>
</feature>
<dbReference type="HOGENOM" id="CLU_046404_3_0_7"/>
<accession>W4LH44</accession>
<protein>
    <recommendedName>
        <fullName evidence="1">Transposase IS4-like domain-containing protein</fullName>
    </recommendedName>
</protein>
<organism evidence="2 3">
    <name type="scientific">Candidatus Entotheonella gemina</name>
    <dbReference type="NCBI Taxonomy" id="1429439"/>
    <lineage>
        <taxon>Bacteria</taxon>
        <taxon>Pseudomonadati</taxon>
        <taxon>Nitrospinota/Tectimicrobiota group</taxon>
        <taxon>Candidatus Tectimicrobiota</taxon>
        <taxon>Candidatus Entotheonellia</taxon>
        <taxon>Candidatus Entotheonellales</taxon>
        <taxon>Candidatus Entotheonellaceae</taxon>
        <taxon>Candidatus Entotheonella</taxon>
    </lineage>
</organism>
<sequence length="256" mass="29089">MVSAWASLNKVVLGQWKVDEKSNEITAIPELLRLLEIKGALVTIDAMGAQTEIAQLIIDNEADYLLSLKGNQGNLHADVALLFEDLEESDFTAFDHDYAKTTDKGHGRLETREAWTISAPDIIQNLRNSEQWPELSTVMMVQAQRTLICGDSQQKDNPDRRYYLSSSESDARSLLNASRTHWHVENRLHWTLDIAFREDESRLRKGHSAQNFAALRHIALNLLKKETSLNVGIKNKRLPAGWDHHYLLTVLSGLFF</sequence>
<dbReference type="Proteomes" id="UP000019140">
    <property type="component" value="Unassembled WGS sequence"/>
</dbReference>
<dbReference type="InterPro" id="IPR047647">
    <property type="entry name" value="ISAs1_transpos"/>
</dbReference>
<dbReference type="InterPro" id="IPR002559">
    <property type="entry name" value="Transposase_11"/>
</dbReference>
<dbReference type="NCBIfam" id="NF033564">
    <property type="entry name" value="transpos_ISAs1"/>
    <property type="match status" value="1"/>
</dbReference>
<proteinExistence type="predicted"/>
<dbReference type="Pfam" id="PF01609">
    <property type="entry name" value="DDE_Tnp_1"/>
    <property type="match status" value="1"/>
</dbReference>
<dbReference type="PANTHER" id="PTHR30298">
    <property type="entry name" value="H REPEAT-ASSOCIATED PREDICTED TRANSPOSASE"/>
    <property type="match status" value="1"/>
</dbReference>
<keyword evidence="3" id="KW-1185">Reference proteome</keyword>
<dbReference type="GO" id="GO:0004803">
    <property type="term" value="F:transposase activity"/>
    <property type="evidence" value="ECO:0007669"/>
    <property type="project" value="InterPro"/>
</dbReference>
<comment type="caution">
    <text evidence="2">The sequence shown here is derived from an EMBL/GenBank/DDBJ whole genome shotgun (WGS) entry which is preliminary data.</text>
</comment>
<dbReference type="GO" id="GO:0003677">
    <property type="term" value="F:DNA binding"/>
    <property type="evidence" value="ECO:0007669"/>
    <property type="project" value="InterPro"/>
</dbReference>
<name>W4LH44_9BACT</name>